<feature type="compositionally biased region" description="Basic and acidic residues" evidence="1">
    <location>
        <begin position="34"/>
        <end position="46"/>
    </location>
</feature>
<feature type="region of interest" description="Disordered" evidence="1">
    <location>
        <begin position="1"/>
        <end position="75"/>
    </location>
</feature>
<dbReference type="EMBL" id="JAVRRJ010000009">
    <property type="protein sequence ID" value="KAK5081724.1"/>
    <property type="molecule type" value="Genomic_DNA"/>
</dbReference>
<dbReference type="Proteomes" id="UP001309876">
    <property type="component" value="Unassembled WGS sequence"/>
</dbReference>
<organism evidence="2 3">
    <name type="scientific">Lithohypha guttulata</name>
    <dbReference type="NCBI Taxonomy" id="1690604"/>
    <lineage>
        <taxon>Eukaryota</taxon>
        <taxon>Fungi</taxon>
        <taxon>Dikarya</taxon>
        <taxon>Ascomycota</taxon>
        <taxon>Pezizomycotina</taxon>
        <taxon>Eurotiomycetes</taxon>
        <taxon>Chaetothyriomycetidae</taxon>
        <taxon>Chaetothyriales</taxon>
        <taxon>Trichomeriaceae</taxon>
        <taxon>Lithohypha</taxon>
    </lineage>
</organism>
<comment type="caution">
    <text evidence="2">The sequence shown here is derived from an EMBL/GenBank/DDBJ whole genome shotgun (WGS) entry which is preliminary data.</text>
</comment>
<accession>A0AAN7SUH4</accession>
<evidence type="ECO:0000313" key="2">
    <source>
        <dbReference type="EMBL" id="KAK5081724.1"/>
    </source>
</evidence>
<keyword evidence="3" id="KW-1185">Reference proteome</keyword>
<gene>
    <name evidence="2" type="ORF">LTR05_007858</name>
</gene>
<reference evidence="2 3" key="1">
    <citation type="submission" date="2023-08" db="EMBL/GenBank/DDBJ databases">
        <title>Black Yeasts Isolated from many extreme environments.</title>
        <authorList>
            <person name="Coleine C."/>
            <person name="Stajich J.E."/>
            <person name="Selbmann L."/>
        </authorList>
    </citation>
    <scope>NUCLEOTIDE SEQUENCE [LARGE SCALE GENOMIC DNA]</scope>
    <source>
        <strain evidence="2 3">CCFEE 5910</strain>
    </source>
</reference>
<protein>
    <submittedName>
        <fullName evidence="2">Uncharacterized protein</fullName>
    </submittedName>
</protein>
<evidence type="ECO:0000256" key="1">
    <source>
        <dbReference type="SAM" id="MobiDB-lite"/>
    </source>
</evidence>
<dbReference type="AlphaFoldDB" id="A0AAN7SUH4"/>
<feature type="compositionally biased region" description="Basic and acidic residues" evidence="1">
    <location>
        <begin position="53"/>
        <end position="75"/>
    </location>
</feature>
<proteinExistence type="predicted"/>
<evidence type="ECO:0000313" key="3">
    <source>
        <dbReference type="Proteomes" id="UP001309876"/>
    </source>
</evidence>
<name>A0AAN7SUH4_9EURO</name>
<sequence>MSAPNQGRQSPEPERQSDDQLQAHPGQPGSGKLDNSKAKNEGKDDQLSGLESNPKHPLEDHAKEATSKTEKNTDA</sequence>